<dbReference type="RefSeq" id="WP_019836070.1">
    <property type="nucleotide sequence ID" value="NZ_CP183897.1"/>
</dbReference>
<proteinExistence type="predicted"/>
<evidence type="ECO:0000313" key="1">
    <source>
        <dbReference type="EMBL" id="OFE43443.1"/>
    </source>
</evidence>
<sequence>MLKLGHQPLHPIAWQSLQPQFAEICADVLETTHRAEEVSLQEQNQTQLGTAEIWQQIQHHLTAEQKQELLQRFQQLDSVPAPDQLPES</sequence>
<dbReference type="EMBL" id="MKQS01000012">
    <property type="protein sequence ID" value="OFE43443.1"/>
    <property type="molecule type" value="Genomic_DNA"/>
</dbReference>
<organism evidence="1 2">
    <name type="scientific">Acinetobacter towneri</name>
    <dbReference type="NCBI Taxonomy" id="202956"/>
    <lineage>
        <taxon>Bacteria</taxon>
        <taxon>Pseudomonadati</taxon>
        <taxon>Pseudomonadota</taxon>
        <taxon>Gammaproteobacteria</taxon>
        <taxon>Moraxellales</taxon>
        <taxon>Moraxellaceae</taxon>
        <taxon>Acinetobacter</taxon>
    </lineage>
</organism>
<protein>
    <submittedName>
        <fullName evidence="1">Uncharacterized protein</fullName>
    </submittedName>
</protein>
<reference evidence="1 2" key="1">
    <citation type="submission" date="2016-10" db="EMBL/GenBank/DDBJ databases">
        <title>Genome of airborne Acinetobacter sp. 5-2Ac02 in the hospital environment: Species near to Acinetobacter towneri.</title>
        <authorList>
            <person name="Barbosa B."/>
            <person name="Fernandez-Garcia L."/>
            <person name="Gato E."/>
            <person name="Leao R."/>
            <person name="Albano R."/>
            <person name="Fernandez B."/>
            <person name="Fernandez-Cuenca F."/>
            <person name="Marques E."/>
            <person name="Tomas M."/>
        </authorList>
    </citation>
    <scope>NUCLEOTIDE SEQUENCE [LARGE SCALE GENOMIC DNA]</scope>
    <source>
        <strain evidence="1 2">5-2Ac02</strain>
    </source>
</reference>
<evidence type="ECO:0000313" key="2">
    <source>
        <dbReference type="Proteomes" id="UP000186931"/>
    </source>
</evidence>
<dbReference type="Proteomes" id="UP000186931">
    <property type="component" value="Unassembled WGS sequence"/>
</dbReference>
<accession>A0A1E8E2L2</accession>
<comment type="caution">
    <text evidence="1">The sequence shown here is derived from an EMBL/GenBank/DDBJ whole genome shotgun (WGS) entry which is preliminary data.</text>
</comment>
<name>A0A1E8E2L2_9GAMM</name>
<gene>
    <name evidence="1" type="ORF">BJN41_07195</name>
</gene>
<dbReference type="AlphaFoldDB" id="A0A1E8E2L2"/>